<dbReference type="SUPFAM" id="SSF52402">
    <property type="entry name" value="Adenine nucleotide alpha hydrolases-like"/>
    <property type="match status" value="1"/>
</dbReference>
<dbReference type="GeneID" id="113863599"/>
<sequence>MTTKERKIMVGVDASQESMFALFWCITNLIADTPNVKLVLLYVKPPPLLHSFNVASVEKHGKDLANSVMERAGNIYKNLHHQYQNGESNWVRRCKVCDMQCGSET</sequence>
<proteinExistence type="predicted"/>
<keyword evidence="2" id="KW-1185">Reference proteome</keyword>
<dbReference type="RefSeq" id="XP_027353037.1">
    <property type="nucleotide sequence ID" value="XM_027497236.1"/>
</dbReference>
<evidence type="ECO:0000259" key="1">
    <source>
        <dbReference type="Pfam" id="PF00582"/>
    </source>
</evidence>
<dbReference type="PANTHER" id="PTHR31964">
    <property type="entry name" value="ADENINE NUCLEOTIDE ALPHA HYDROLASES-LIKE SUPERFAMILY PROTEIN"/>
    <property type="match status" value="1"/>
</dbReference>
<dbReference type="AlphaFoldDB" id="A0A8B8L9Y6"/>
<evidence type="ECO:0000313" key="3">
    <source>
        <dbReference type="RefSeq" id="XP_027353037.1"/>
    </source>
</evidence>
<evidence type="ECO:0000313" key="2">
    <source>
        <dbReference type="Proteomes" id="UP000694853"/>
    </source>
</evidence>
<dbReference type="InterPro" id="IPR014729">
    <property type="entry name" value="Rossmann-like_a/b/a_fold"/>
</dbReference>
<feature type="domain" description="UspA" evidence="1">
    <location>
        <begin position="6"/>
        <end position="56"/>
    </location>
</feature>
<reference evidence="2" key="1">
    <citation type="journal article" date="2019" name="Toxins">
        <title>Detection of Abrin-Like and Prepropulchellin-Like Toxin Genes and Transcripts Using Whole Genome Sequencing and Full-Length Transcript Sequencing of Abrus precatorius.</title>
        <authorList>
            <person name="Hovde B.T."/>
            <person name="Daligault H.E."/>
            <person name="Hanschen E.R."/>
            <person name="Kunde Y.A."/>
            <person name="Johnson M.B."/>
            <person name="Starkenburg S.R."/>
            <person name="Johnson S.L."/>
        </authorList>
    </citation>
    <scope>NUCLEOTIDE SEQUENCE [LARGE SCALE GENOMIC DNA]</scope>
</reference>
<gene>
    <name evidence="3" type="primary">LOC113863599</name>
</gene>
<protein>
    <submittedName>
        <fullName evidence="3">Uncharacterized protein LOC113863599 isoform X2</fullName>
    </submittedName>
</protein>
<dbReference type="Pfam" id="PF00582">
    <property type="entry name" value="Usp"/>
    <property type="match status" value="1"/>
</dbReference>
<organism evidence="2 3">
    <name type="scientific">Abrus precatorius</name>
    <name type="common">Indian licorice</name>
    <name type="synonym">Glycine abrus</name>
    <dbReference type="NCBI Taxonomy" id="3816"/>
    <lineage>
        <taxon>Eukaryota</taxon>
        <taxon>Viridiplantae</taxon>
        <taxon>Streptophyta</taxon>
        <taxon>Embryophyta</taxon>
        <taxon>Tracheophyta</taxon>
        <taxon>Spermatophyta</taxon>
        <taxon>Magnoliopsida</taxon>
        <taxon>eudicotyledons</taxon>
        <taxon>Gunneridae</taxon>
        <taxon>Pentapetalae</taxon>
        <taxon>rosids</taxon>
        <taxon>fabids</taxon>
        <taxon>Fabales</taxon>
        <taxon>Fabaceae</taxon>
        <taxon>Papilionoideae</taxon>
        <taxon>50 kb inversion clade</taxon>
        <taxon>NPAAA clade</taxon>
        <taxon>indigoferoid/millettioid clade</taxon>
        <taxon>Abreae</taxon>
        <taxon>Abrus</taxon>
    </lineage>
</organism>
<dbReference type="Gene3D" id="3.40.50.620">
    <property type="entry name" value="HUPs"/>
    <property type="match status" value="1"/>
</dbReference>
<dbReference type="InterPro" id="IPR006016">
    <property type="entry name" value="UspA"/>
</dbReference>
<accession>A0A8B8L9Y6</accession>
<reference evidence="3" key="2">
    <citation type="submission" date="2025-08" db="UniProtKB">
        <authorList>
            <consortium name="RefSeq"/>
        </authorList>
    </citation>
    <scope>IDENTIFICATION</scope>
    <source>
        <tissue evidence="3">Young leaves</tissue>
    </source>
</reference>
<dbReference type="Proteomes" id="UP000694853">
    <property type="component" value="Unplaced"/>
</dbReference>
<dbReference type="PANTHER" id="PTHR31964:SF126">
    <property type="entry name" value="ADENINE NUCLEOTIDE ALPHA HYDROLASES-LIKE SUPERFAMILY PROTEIN"/>
    <property type="match status" value="1"/>
</dbReference>
<name>A0A8B8L9Y6_ABRPR</name>